<dbReference type="Pfam" id="PF00072">
    <property type="entry name" value="Response_reg"/>
    <property type="match status" value="1"/>
</dbReference>
<dbReference type="RefSeq" id="WP_284187233.1">
    <property type="nucleotide sequence ID" value="NZ_BSPX01000014.1"/>
</dbReference>
<protein>
    <recommendedName>
        <fullName evidence="3">Response regulatory domain-containing protein</fullName>
    </recommendedName>
</protein>
<comment type="caution">
    <text evidence="4">The sequence shown here is derived from an EMBL/GenBank/DDBJ whole genome shotgun (WGS) entry which is preliminary data.</text>
</comment>
<dbReference type="InterPro" id="IPR039420">
    <property type="entry name" value="WalR-like"/>
</dbReference>
<evidence type="ECO:0000256" key="1">
    <source>
        <dbReference type="ARBA" id="ARBA00023125"/>
    </source>
</evidence>
<dbReference type="InterPro" id="IPR036388">
    <property type="entry name" value="WH-like_DNA-bd_sf"/>
</dbReference>
<dbReference type="EMBL" id="BSPX01000014">
    <property type="protein sequence ID" value="GLT21847.1"/>
    <property type="molecule type" value="Genomic_DNA"/>
</dbReference>
<dbReference type="PANTHER" id="PTHR48111">
    <property type="entry name" value="REGULATOR OF RPOS"/>
    <property type="match status" value="1"/>
</dbReference>
<dbReference type="PROSITE" id="PS50110">
    <property type="entry name" value="RESPONSE_REGULATORY"/>
    <property type="match status" value="1"/>
</dbReference>
<proteinExistence type="predicted"/>
<accession>A0ABQ6F8F0</accession>
<dbReference type="Proteomes" id="UP001157167">
    <property type="component" value="Unassembled WGS sequence"/>
</dbReference>
<keyword evidence="2" id="KW-0597">Phosphoprotein</keyword>
<dbReference type="InterPro" id="IPR011006">
    <property type="entry name" value="CheY-like_superfamily"/>
</dbReference>
<reference evidence="5" key="1">
    <citation type="journal article" date="2019" name="Int. J. Syst. Evol. Microbiol.">
        <title>The Global Catalogue of Microorganisms (GCM) 10K type strain sequencing project: providing services to taxonomists for standard genome sequencing and annotation.</title>
        <authorList>
            <consortium name="The Broad Institute Genomics Platform"/>
            <consortium name="The Broad Institute Genome Sequencing Center for Infectious Disease"/>
            <person name="Wu L."/>
            <person name="Ma J."/>
        </authorList>
    </citation>
    <scope>NUCLEOTIDE SEQUENCE [LARGE SCALE GENOMIC DNA]</scope>
    <source>
        <strain evidence="5">NBRC 102407</strain>
    </source>
</reference>
<dbReference type="InterPro" id="IPR001789">
    <property type="entry name" value="Sig_transdc_resp-reg_receiver"/>
</dbReference>
<sequence length="232" mass="25428">MSISVLMVEDDSDLSEEIASFLTSAGFTVSSAATIREAETLLAGSYDLLILDINLPDGDGLAFCREARRYIRAGIVMCTGRGERELRIASLRDGADAYLVKPVDPEELEATLLSVHRRLNSSVSSMPLQAMPHPWHLDLERRLLVAPNGISMILNGPESMLLGALFRSADRTARKEDLMALLASEDEGYSLHRLEALVSRLRAKAATRCGLKLPLVSNYGKGYAFIEHGRLV</sequence>
<dbReference type="PANTHER" id="PTHR48111:SF36">
    <property type="entry name" value="TRANSCRIPTIONAL REGULATORY PROTEIN CUTR"/>
    <property type="match status" value="1"/>
</dbReference>
<evidence type="ECO:0000259" key="3">
    <source>
        <dbReference type="PROSITE" id="PS50110"/>
    </source>
</evidence>
<dbReference type="Gene3D" id="1.10.10.10">
    <property type="entry name" value="Winged helix-like DNA-binding domain superfamily/Winged helix DNA-binding domain"/>
    <property type="match status" value="1"/>
</dbReference>
<dbReference type="SMART" id="SM00448">
    <property type="entry name" value="REC"/>
    <property type="match status" value="1"/>
</dbReference>
<evidence type="ECO:0000256" key="2">
    <source>
        <dbReference type="PROSITE-ProRule" id="PRU00169"/>
    </source>
</evidence>
<gene>
    <name evidence="4" type="ORF">GCM10007933_13010</name>
</gene>
<dbReference type="Gene3D" id="3.40.50.2300">
    <property type="match status" value="1"/>
</dbReference>
<dbReference type="InterPro" id="IPR016032">
    <property type="entry name" value="Sig_transdc_resp-reg_C-effctor"/>
</dbReference>
<keyword evidence="5" id="KW-1185">Reference proteome</keyword>
<keyword evidence="1" id="KW-0238">DNA-binding</keyword>
<dbReference type="SUPFAM" id="SSF46894">
    <property type="entry name" value="C-terminal effector domain of the bipartite response regulators"/>
    <property type="match status" value="1"/>
</dbReference>
<organism evidence="4 5">
    <name type="scientific">Zoogloea oryzae</name>
    <dbReference type="NCBI Taxonomy" id="310767"/>
    <lineage>
        <taxon>Bacteria</taxon>
        <taxon>Pseudomonadati</taxon>
        <taxon>Pseudomonadota</taxon>
        <taxon>Betaproteobacteria</taxon>
        <taxon>Rhodocyclales</taxon>
        <taxon>Zoogloeaceae</taxon>
        <taxon>Zoogloea</taxon>
    </lineage>
</organism>
<feature type="domain" description="Response regulatory" evidence="3">
    <location>
        <begin position="4"/>
        <end position="116"/>
    </location>
</feature>
<evidence type="ECO:0000313" key="5">
    <source>
        <dbReference type="Proteomes" id="UP001157167"/>
    </source>
</evidence>
<evidence type="ECO:0000313" key="4">
    <source>
        <dbReference type="EMBL" id="GLT21847.1"/>
    </source>
</evidence>
<dbReference type="SUPFAM" id="SSF52172">
    <property type="entry name" value="CheY-like"/>
    <property type="match status" value="1"/>
</dbReference>
<feature type="modified residue" description="4-aspartylphosphate" evidence="2">
    <location>
        <position position="52"/>
    </location>
</feature>
<name>A0ABQ6F8F0_9RHOO</name>